<accession>A0ABW9XMM3</accession>
<dbReference type="InterPro" id="IPR037923">
    <property type="entry name" value="HTH-like"/>
</dbReference>
<dbReference type="PRINTS" id="PR00032">
    <property type="entry name" value="HTHARAC"/>
</dbReference>
<name>A0ABW9XMM3_9BACL</name>
<protein>
    <submittedName>
        <fullName evidence="5">Helix-turn-helix domain-containing protein</fullName>
    </submittedName>
</protein>
<dbReference type="InterPro" id="IPR009057">
    <property type="entry name" value="Homeodomain-like_sf"/>
</dbReference>
<sequence length="302" mass="34431">MEFTSFALSESITIEKLYSFHYFEYAKGFVFEGEEHHFWEFLYVDKGEVEVRADDRTILLKTGDMIFHQPGEFHTVQVAQHHKPPNLIVISFESASADMARFAGKVLAPGRRERELLALILQEGFRTFNPPFDDPLLHRLSPHPDAPYAGQQLIKSYLEALLILLARQDGAACDNAAAKPASIRKDNAELLVEERIIAYMREHLADNLTLDQLCRAVHLGKSRLKEIFQARVGTGAMDYFKQLKIQEAKSLIREKQYSFTEIAVKLGYASIHYFSRDFKRATGMSPSEYARTVKARAENRGG</sequence>
<dbReference type="RefSeq" id="WP_161742645.1">
    <property type="nucleotide sequence ID" value="NZ_JAAAMV010000003.1"/>
</dbReference>
<evidence type="ECO:0000313" key="5">
    <source>
        <dbReference type="EMBL" id="NBD23867.1"/>
    </source>
</evidence>
<keyword evidence="2" id="KW-0238">DNA-binding</keyword>
<dbReference type="Gene3D" id="1.10.10.60">
    <property type="entry name" value="Homeodomain-like"/>
    <property type="match status" value="1"/>
</dbReference>
<evidence type="ECO:0000259" key="4">
    <source>
        <dbReference type="PROSITE" id="PS01124"/>
    </source>
</evidence>
<dbReference type="InterPro" id="IPR014710">
    <property type="entry name" value="RmlC-like_jellyroll"/>
</dbReference>
<dbReference type="SUPFAM" id="SSF46689">
    <property type="entry name" value="Homeodomain-like"/>
    <property type="match status" value="2"/>
</dbReference>
<dbReference type="InterPro" id="IPR003313">
    <property type="entry name" value="AraC-bd"/>
</dbReference>
<reference evidence="5 6" key="1">
    <citation type="submission" date="2020-01" db="EMBL/GenBank/DDBJ databases">
        <title>Paenibacillus soybeanensis sp. nov. isolated from the nodules of soybean (Glycine max(L.) Merr).</title>
        <authorList>
            <person name="Wang H."/>
        </authorList>
    </citation>
    <scope>NUCLEOTIDE SEQUENCE [LARGE SCALE GENOMIC DNA]</scope>
    <source>
        <strain evidence="5 6">T1</strain>
    </source>
</reference>
<gene>
    <name evidence="5" type="ORF">GT019_08285</name>
</gene>
<dbReference type="InterPro" id="IPR020449">
    <property type="entry name" value="Tscrpt_reg_AraC-type_HTH"/>
</dbReference>
<dbReference type="Proteomes" id="UP000665561">
    <property type="component" value="Unassembled WGS sequence"/>
</dbReference>
<keyword evidence="3" id="KW-0804">Transcription</keyword>
<evidence type="ECO:0000256" key="3">
    <source>
        <dbReference type="ARBA" id="ARBA00023163"/>
    </source>
</evidence>
<dbReference type="SUPFAM" id="SSF51215">
    <property type="entry name" value="Regulatory protein AraC"/>
    <property type="match status" value="1"/>
</dbReference>
<comment type="caution">
    <text evidence="5">The sequence shown here is derived from an EMBL/GenBank/DDBJ whole genome shotgun (WGS) entry which is preliminary data.</text>
</comment>
<keyword evidence="6" id="KW-1185">Reference proteome</keyword>
<evidence type="ECO:0000313" key="6">
    <source>
        <dbReference type="Proteomes" id="UP000665561"/>
    </source>
</evidence>
<dbReference type="PROSITE" id="PS01124">
    <property type="entry name" value="HTH_ARAC_FAMILY_2"/>
    <property type="match status" value="1"/>
</dbReference>
<dbReference type="InterPro" id="IPR018060">
    <property type="entry name" value="HTH_AraC"/>
</dbReference>
<organism evidence="5 6">
    <name type="scientific">Paenibacillus glycinis</name>
    <dbReference type="NCBI Taxonomy" id="2697035"/>
    <lineage>
        <taxon>Bacteria</taxon>
        <taxon>Bacillati</taxon>
        <taxon>Bacillota</taxon>
        <taxon>Bacilli</taxon>
        <taxon>Bacillales</taxon>
        <taxon>Paenibacillaceae</taxon>
        <taxon>Paenibacillus</taxon>
    </lineage>
</organism>
<dbReference type="InterPro" id="IPR018062">
    <property type="entry name" value="HTH_AraC-typ_CS"/>
</dbReference>
<feature type="domain" description="HTH araC/xylS-type" evidence="4">
    <location>
        <begin position="194"/>
        <end position="292"/>
    </location>
</feature>
<evidence type="ECO:0000256" key="1">
    <source>
        <dbReference type="ARBA" id="ARBA00023015"/>
    </source>
</evidence>
<proteinExistence type="predicted"/>
<dbReference type="PANTHER" id="PTHR43280">
    <property type="entry name" value="ARAC-FAMILY TRANSCRIPTIONAL REGULATOR"/>
    <property type="match status" value="1"/>
</dbReference>
<evidence type="ECO:0000256" key="2">
    <source>
        <dbReference type="ARBA" id="ARBA00023125"/>
    </source>
</evidence>
<keyword evidence="1" id="KW-0805">Transcription regulation</keyword>
<dbReference type="EMBL" id="JAAAMV010000003">
    <property type="protein sequence ID" value="NBD23867.1"/>
    <property type="molecule type" value="Genomic_DNA"/>
</dbReference>
<dbReference type="SMART" id="SM00342">
    <property type="entry name" value="HTH_ARAC"/>
    <property type="match status" value="1"/>
</dbReference>
<dbReference type="PANTHER" id="PTHR43280:SF2">
    <property type="entry name" value="HTH-TYPE TRANSCRIPTIONAL REGULATOR EXSA"/>
    <property type="match status" value="1"/>
</dbReference>
<dbReference type="Pfam" id="PF12833">
    <property type="entry name" value="HTH_18"/>
    <property type="match status" value="1"/>
</dbReference>
<dbReference type="PROSITE" id="PS00041">
    <property type="entry name" value="HTH_ARAC_FAMILY_1"/>
    <property type="match status" value="1"/>
</dbReference>
<dbReference type="Gene3D" id="2.60.120.10">
    <property type="entry name" value="Jelly Rolls"/>
    <property type="match status" value="1"/>
</dbReference>
<dbReference type="Pfam" id="PF02311">
    <property type="entry name" value="AraC_binding"/>
    <property type="match status" value="1"/>
</dbReference>